<dbReference type="GO" id="GO:0004386">
    <property type="term" value="F:helicase activity"/>
    <property type="evidence" value="ECO:0007669"/>
    <property type="project" value="UniProtKB-KW"/>
</dbReference>
<organism evidence="1">
    <name type="scientific">Siphoviridae sp. ctYKh4</name>
    <dbReference type="NCBI Taxonomy" id="2823586"/>
    <lineage>
        <taxon>Viruses</taxon>
        <taxon>Duplodnaviria</taxon>
        <taxon>Heunggongvirae</taxon>
        <taxon>Uroviricota</taxon>
        <taxon>Caudoviricetes</taxon>
    </lineage>
</organism>
<name>A0A8S5LCK2_9CAUD</name>
<sequence>MNEKITQQQFLDFMQIHKRPIINVDTMDWLIGQGFFVKPAAINHHGNHTGGLFEHSMMVAQVLVEMTQKFDIPWTRPESPYIVGMLHDVCKLDDYFDENASDVVVMGSGSPISKDPKWTYNPAPMFAGHGDKSVMMLSQVMTLTEEEMLCIRFHMGAYVTSEWDAFDRAIRKYQSVLFTHTADMYASKVKDV</sequence>
<keyword evidence="1" id="KW-0347">Helicase</keyword>
<keyword evidence="1" id="KW-0378">Hydrolase</keyword>
<dbReference type="EMBL" id="BK014682">
    <property type="protein sequence ID" value="DAD67663.1"/>
    <property type="molecule type" value="Genomic_DNA"/>
</dbReference>
<reference evidence="1" key="1">
    <citation type="journal article" date="2021" name="Proc. Natl. Acad. Sci. U.S.A.">
        <title>A Catalog of Tens of Thousands of Viruses from Human Metagenomes Reveals Hidden Associations with Chronic Diseases.</title>
        <authorList>
            <person name="Tisza M.J."/>
            <person name="Buck C.B."/>
        </authorList>
    </citation>
    <scope>NUCLEOTIDE SEQUENCE</scope>
    <source>
        <strain evidence="1">CtYKh4</strain>
    </source>
</reference>
<dbReference type="CDD" id="cd00077">
    <property type="entry name" value="HDc"/>
    <property type="match status" value="1"/>
</dbReference>
<proteinExistence type="predicted"/>
<dbReference type="Gene3D" id="1.10.3210.10">
    <property type="entry name" value="Hypothetical protein af1432"/>
    <property type="match status" value="1"/>
</dbReference>
<dbReference type="SUPFAM" id="SSF109604">
    <property type="entry name" value="HD-domain/PDEase-like"/>
    <property type="match status" value="1"/>
</dbReference>
<protein>
    <submittedName>
        <fullName evidence="1">Helicase</fullName>
    </submittedName>
</protein>
<accession>A0A8S5LCK2</accession>
<keyword evidence="1" id="KW-0067">ATP-binding</keyword>
<evidence type="ECO:0000313" key="1">
    <source>
        <dbReference type="EMBL" id="DAD67663.1"/>
    </source>
</evidence>
<keyword evidence="1" id="KW-0547">Nucleotide-binding</keyword>
<dbReference type="InterPro" id="IPR003607">
    <property type="entry name" value="HD/PDEase_dom"/>
</dbReference>